<sequence>MAGFGMSDREEGQGPGQEGAQFGQLEVATEADEYMRTAPHTIATGLISSNDRLRRLARFFGTHATPTKRPRDCLLLLRPVRTGCCPVDARYRRRLASTGRSATPVTADQVEKSVPESAYWFCSKWRVKGIRRVTAPNTERAFDIKELGTPSCDSDEFVLVLPPSFAGHC</sequence>
<proteinExistence type="predicted"/>
<protein>
    <submittedName>
        <fullName evidence="2">Uncharacterized protein</fullName>
    </submittedName>
</protein>
<dbReference type="EMBL" id="CAAALY010264660">
    <property type="protein sequence ID" value="VEL40376.1"/>
    <property type="molecule type" value="Genomic_DNA"/>
</dbReference>
<gene>
    <name evidence="2" type="ORF">PXEA_LOCUS33816</name>
</gene>
<organism evidence="2 3">
    <name type="scientific">Protopolystoma xenopodis</name>
    <dbReference type="NCBI Taxonomy" id="117903"/>
    <lineage>
        <taxon>Eukaryota</taxon>
        <taxon>Metazoa</taxon>
        <taxon>Spiralia</taxon>
        <taxon>Lophotrochozoa</taxon>
        <taxon>Platyhelminthes</taxon>
        <taxon>Monogenea</taxon>
        <taxon>Polyopisthocotylea</taxon>
        <taxon>Polystomatidea</taxon>
        <taxon>Polystomatidae</taxon>
        <taxon>Protopolystoma</taxon>
    </lineage>
</organism>
<keyword evidence="3" id="KW-1185">Reference proteome</keyword>
<dbReference type="AlphaFoldDB" id="A0A448XMQ4"/>
<comment type="caution">
    <text evidence="2">The sequence shown here is derived from an EMBL/GenBank/DDBJ whole genome shotgun (WGS) entry which is preliminary data.</text>
</comment>
<name>A0A448XMQ4_9PLAT</name>
<accession>A0A448XMQ4</accession>
<dbReference type="Proteomes" id="UP000784294">
    <property type="component" value="Unassembled WGS sequence"/>
</dbReference>
<evidence type="ECO:0000313" key="3">
    <source>
        <dbReference type="Proteomes" id="UP000784294"/>
    </source>
</evidence>
<feature type="region of interest" description="Disordered" evidence="1">
    <location>
        <begin position="1"/>
        <end position="20"/>
    </location>
</feature>
<reference evidence="2" key="1">
    <citation type="submission" date="2018-11" db="EMBL/GenBank/DDBJ databases">
        <authorList>
            <consortium name="Pathogen Informatics"/>
        </authorList>
    </citation>
    <scope>NUCLEOTIDE SEQUENCE</scope>
</reference>
<evidence type="ECO:0000313" key="2">
    <source>
        <dbReference type="EMBL" id="VEL40376.1"/>
    </source>
</evidence>
<evidence type="ECO:0000256" key="1">
    <source>
        <dbReference type="SAM" id="MobiDB-lite"/>
    </source>
</evidence>